<gene>
    <name evidence="1" type="ORF">SACS_0004</name>
</gene>
<organism evidence="1 2">
    <name type="scientific">Parasaccharibacter apium</name>
    <dbReference type="NCBI Taxonomy" id="1510841"/>
    <lineage>
        <taxon>Bacteria</taxon>
        <taxon>Pseudomonadati</taxon>
        <taxon>Pseudomonadota</taxon>
        <taxon>Alphaproteobacteria</taxon>
        <taxon>Acetobacterales</taxon>
        <taxon>Acetobacteraceae</taxon>
        <taxon>Parasaccharibacter</taxon>
    </lineage>
</organism>
<sequence length="56" mass="6407">MSHNERFIMVHYVSKTAQYGAFHATGALSHPLSHGLEDDCSISDRRIDVSIFHYEE</sequence>
<reference evidence="1 2" key="1">
    <citation type="journal article" date="2014" name="Genome Biol. Evol.">
        <title>Acetic acid bacteria genomes reveal functional traits for adaptation to life in insect guts.</title>
        <authorList>
            <person name="Chouaia B."/>
            <person name="Gaiarsa S."/>
            <person name="Crotti E."/>
            <person name="Comandatore F."/>
            <person name="Degli Esposti M."/>
            <person name="Ricci I."/>
            <person name="Alma A."/>
            <person name="Favia G."/>
            <person name="Bandi C."/>
            <person name="Daffonchio D."/>
        </authorList>
    </citation>
    <scope>NUCLEOTIDE SEQUENCE [LARGE SCALE GENOMIC DNA]</scope>
    <source>
        <strain evidence="2">AM169</strain>
    </source>
</reference>
<name>A0A7U7G412_9PROT</name>
<protein>
    <submittedName>
        <fullName evidence="1">Uncharacterized protein</fullName>
    </submittedName>
</protein>
<dbReference type="EMBL" id="CBLY010000002">
    <property type="protein sequence ID" value="CDG32742.1"/>
    <property type="molecule type" value="Genomic_DNA"/>
</dbReference>
<dbReference type="Proteomes" id="UP000027590">
    <property type="component" value="Unassembled WGS sequence"/>
</dbReference>
<evidence type="ECO:0000313" key="2">
    <source>
        <dbReference type="Proteomes" id="UP000027590"/>
    </source>
</evidence>
<reference evidence="1 2" key="2">
    <citation type="journal article" date="2014" name="PLoS ONE">
        <title>Evolution of mitochondria reconstructed from the energy metabolism of living bacteria.</title>
        <authorList>
            <person name="Degli Esposti M."/>
            <person name="Chouaia B."/>
            <person name="Comandatore F."/>
            <person name="Crotti E."/>
            <person name="Sassera D."/>
            <person name="Lievens P.M."/>
            <person name="Daffonchio D."/>
            <person name="Bandi C."/>
        </authorList>
    </citation>
    <scope>NUCLEOTIDE SEQUENCE [LARGE SCALE GENOMIC DNA]</scope>
    <source>
        <strain evidence="2">AM169</strain>
    </source>
</reference>
<comment type="caution">
    <text evidence="1">The sequence shown here is derived from an EMBL/GenBank/DDBJ whole genome shotgun (WGS) entry which is preliminary data.</text>
</comment>
<proteinExistence type="predicted"/>
<dbReference type="AlphaFoldDB" id="A0A7U7G412"/>
<evidence type="ECO:0000313" key="1">
    <source>
        <dbReference type="EMBL" id="CDG32742.1"/>
    </source>
</evidence>
<accession>A0A7U7G412</accession>